<evidence type="ECO:0000313" key="2">
    <source>
        <dbReference type="Proteomes" id="UP000516660"/>
    </source>
</evidence>
<reference evidence="1 2" key="1">
    <citation type="submission" date="2020-08" db="EMBL/GenBank/DDBJ databases">
        <title>Description of Clavibacter zhangzhiyonge sp. nov., a phytopathogenic actinobacterium isolated from barley seeds, causing leaf brown spot and decline.</title>
        <authorList>
            <person name="Tian Q."/>
            <person name="Chuan J."/>
            <person name="Zhao W."/>
            <person name="Li X."/>
        </authorList>
    </citation>
    <scope>NUCLEOTIDE SEQUENCE [LARGE SCALE GENOMIC DNA]</scope>
    <source>
        <strain evidence="1 2">DM1</strain>
    </source>
</reference>
<dbReference type="AlphaFoldDB" id="A0A7L7Z539"/>
<accession>A0A7L7Z539</accession>
<dbReference type="EMBL" id="CP061274">
    <property type="protein sequence ID" value="QOD44874.1"/>
    <property type="molecule type" value="Genomic_DNA"/>
</dbReference>
<gene>
    <name evidence="1" type="ORF">H9X71_06060</name>
</gene>
<evidence type="ECO:0008006" key="3">
    <source>
        <dbReference type="Google" id="ProtNLM"/>
    </source>
</evidence>
<dbReference type="Proteomes" id="UP000516660">
    <property type="component" value="Chromosome"/>
</dbReference>
<protein>
    <recommendedName>
        <fullName evidence="3">Di-and tripeptidase</fullName>
    </recommendedName>
</protein>
<proteinExistence type="predicted"/>
<organism evidence="1 2">
    <name type="scientific">Clavibacter zhangzhiyongii</name>
    <dbReference type="NCBI Taxonomy" id="2768071"/>
    <lineage>
        <taxon>Bacteria</taxon>
        <taxon>Bacillati</taxon>
        <taxon>Actinomycetota</taxon>
        <taxon>Actinomycetes</taxon>
        <taxon>Micrococcales</taxon>
        <taxon>Microbacteriaceae</taxon>
        <taxon>Clavibacter</taxon>
    </lineage>
</organism>
<evidence type="ECO:0000313" key="1">
    <source>
        <dbReference type="EMBL" id="QOD44874.1"/>
    </source>
</evidence>
<keyword evidence="2" id="KW-1185">Reference proteome</keyword>
<dbReference type="RefSeq" id="WP_191148779.1">
    <property type="nucleotide sequence ID" value="NZ_CP061274.1"/>
</dbReference>
<name>A0A7L7Z539_9MICO</name>
<sequence length="250" mass="25903">MKDAPDLDPTVATGIDRLLSVQRPVVLAHIRSIRARHPEASPDRIIAILESRFLAAVTAGGAAVGASAVIPGIGTGVSLALTGVETAGFLEASALFAQSITEVHGITVEDPARARALVMTMMLGAPGAQVIQQFAGQFQGEPVDRNGNWGRAITSGLPSFAIGPIADRIKHAFIKRFVVNQGASALGRAVPFGIGAVIGGTGNRMLGRKIVASSRQAFGPAPADFPAELAVPEKKPRVIRVAEKKAARGK</sequence>
<dbReference type="KEGG" id="czh:H9X71_06060"/>